<name>Q30VW5_OLEA2</name>
<sequence length="171" mass="18460">MDGLLTFEHGEIRLGDTLVPGVLQRLSVGGRVRYDEAMQDGLSGKTKTPMGWEDSEVSISLLLLTDDDSDCFDKLAELNRLFKGHDNAANPRVLRVANPHLAARDVDQVVFDSLDSSEGNNDDTVEATLRFMEHRPPIQISEQRATGVAGAAPTSSTTTEPGLSPSILGGR</sequence>
<dbReference type="STRING" id="207559.Dde_3387"/>
<proteinExistence type="predicted"/>
<evidence type="ECO:0000256" key="1">
    <source>
        <dbReference type="SAM" id="MobiDB-lite"/>
    </source>
</evidence>
<dbReference type="AlphaFoldDB" id="Q30VW5"/>
<dbReference type="RefSeq" id="WP_011369104.1">
    <property type="nucleotide sequence ID" value="NC_007519.1"/>
</dbReference>
<evidence type="ECO:0000313" key="2">
    <source>
        <dbReference type="EMBL" id="ABB40181.1"/>
    </source>
</evidence>
<gene>
    <name evidence="2" type="ordered locus">Dde_3387</name>
</gene>
<evidence type="ECO:0000313" key="3">
    <source>
        <dbReference type="Proteomes" id="UP000002710"/>
    </source>
</evidence>
<dbReference type="Proteomes" id="UP000002710">
    <property type="component" value="Chromosome"/>
</dbReference>
<reference evidence="2 3" key="1">
    <citation type="journal article" date="2011" name="J. Bacteriol.">
        <title>Complete genome sequence and updated annotation of Desulfovibrio alaskensis G20.</title>
        <authorList>
            <person name="Hauser L.J."/>
            <person name="Land M.L."/>
            <person name="Brown S.D."/>
            <person name="Larimer F."/>
            <person name="Keller K.L."/>
            <person name="Rapp-Giles B.J."/>
            <person name="Price M.N."/>
            <person name="Lin M."/>
            <person name="Bruce D.C."/>
            <person name="Detter J.C."/>
            <person name="Tapia R."/>
            <person name="Han C.S."/>
            <person name="Goodwin L.A."/>
            <person name="Cheng J.F."/>
            <person name="Pitluck S."/>
            <person name="Copeland A."/>
            <person name="Lucas S."/>
            <person name="Nolan M."/>
            <person name="Lapidus A.L."/>
            <person name="Palumbo A.V."/>
            <person name="Wall J.D."/>
        </authorList>
    </citation>
    <scope>NUCLEOTIDE SEQUENCE [LARGE SCALE GENOMIC DNA]</scope>
    <source>
        <strain evidence="3">ATCC BAA 1058 / DSM 17464 / G20</strain>
    </source>
</reference>
<dbReference type="eggNOG" id="ENOG5032XQK">
    <property type="taxonomic scope" value="Bacteria"/>
</dbReference>
<dbReference type="KEGG" id="dde:Dde_3387"/>
<keyword evidence="3" id="KW-1185">Reference proteome</keyword>
<protein>
    <submittedName>
        <fullName evidence="2">Uncharacterized protein</fullName>
    </submittedName>
</protein>
<feature type="region of interest" description="Disordered" evidence="1">
    <location>
        <begin position="137"/>
        <end position="171"/>
    </location>
</feature>
<dbReference type="HOGENOM" id="CLU_1486809_0_0_7"/>
<organism evidence="2 3">
    <name type="scientific">Oleidesulfovibrio alaskensis (strain ATCC BAA-1058 / DSM 17464 / G20)</name>
    <name type="common">Desulfovibrio alaskensis</name>
    <dbReference type="NCBI Taxonomy" id="207559"/>
    <lineage>
        <taxon>Bacteria</taxon>
        <taxon>Pseudomonadati</taxon>
        <taxon>Thermodesulfobacteriota</taxon>
        <taxon>Desulfovibrionia</taxon>
        <taxon>Desulfovibrionales</taxon>
        <taxon>Desulfovibrionaceae</taxon>
        <taxon>Oleidesulfovibrio</taxon>
    </lineage>
</organism>
<accession>Q30VW5</accession>
<dbReference type="EMBL" id="CP000112">
    <property type="protein sequence ID" value="ABB40181.1"/>
    <property type="molecule type" value="Genomic_DNA"/>
</dbReference>